<dbReference type="EMBL" id="JAJNBZ010000006">
    <property type="protein sequence ID" value="MCE5169759.1"/>
    <property type="molecule type" value="Genomic_DNA"/>
</dbReference>
<sequence>MDRYGCNHHAGVTIEDGAIIAAKHRSRRKPCQGNQETILRRHHCRIIGHQIVTNGSAVNKRALLLRHALLGHMLTGTCSNEGSFPMFVTALGQKKGCGQGFPCRSPRQLHGAGQSHIDQRIVERLLG</sequence>
<gene>
    <name evidence="1" type="ORF">LQV63_10585</name>
</gene>
<evidence type="ECO:0000313" key="1">
    <source>
        <dbReference type="EMBL" id="MCE5169759.1"/>
    </source>
</evidence>
<dbReference type="Proteomes" id="UP001199916">
    <property type="component" value="Unassembled WGS sequence"/>
</dbReference>
<protein>
    <submittedName>
        <fullName evidence="1">Uncharacterized protein</fullName>
    </submittedName>
</protein>
<proteinExistence type="predicted"/>
<evidence type="ECO:0000313" key="2">
    <source>
        <dbReference type="Proteomes" id="UP001199916"/>
    </source>
</evidence>
<keyword evidence="2" id="KW-1185">Reference proteome</keyword>
<reference evidence="1 2" key="1">
    <citation type="submission" date="2021-11" db="EMBL/GenBank/DDBJ databases">
        <title>Draft genome sequence of Paenibacillus profundus YoMME, a new Gram-positive bacteria with exoelectrogenic properties.</title>
        <authorList>
            <person name="Hubenova Y."/>
            <person name="Hubenova E."/>
            <person name="Manasiev Y."/>
            <person name="Peykov S."/>
            <person name="Mitov M."/>
        </authorList>
    </citation>
    <scope>NUCLEOTIDE SEQUENCE [LARGE SCALE GENOMIC DNA]</scope>
    <source>
        <strain evidence="1 2">YoMME</strain>
    </source>
</reference>
<organism evidence="1 2">
    <name type="scientific">Paenibacillus profundus</name>
    <dbReference type="NCBI Taxonomy" id="1173085"/>
    <lineage>
        <taxon>Bacteria</taxon>
        <taxon>Bacillati</taxon>
        <taxon>Bacillota</taxon>
        <taxon>Bacilli</taxon>
        <taxon>Bacillales</taxon>
        <taxon>Paenibacillaceae</taxon>
        <taxon>Paenibacillus</taxon>
    </lineage>
</organism>
<comment type="caution">
    <text evidence="1">The sequence shown here is derived from an EMBL/GenBank/DDBJ whole genome shotgun (WGS) entry which is preliminary data.</text>
</comment>
<name>A0ABS8YFS0_9BACL</name>
<accession>A0ABS8YFS0</accession>